<proteinExistence type="predicted"/>
<comment type="caution">
    <text evidence="1">The sequence shown here is derived from an EMBL/GenBank/DDBJ whole genome shotgun (WGS) entry which is preliminary data.</text>
</comment>
<organism evidence="1 2">
    <name type="scientific">Bauhinia variegata</name>
    <name type="common">Purple orchid tree</name>
    <name type="synonym">Phanera variegata</name>
    <dbReference type="NCBI Taxonomy" id="167791"/>
    <lineage>
        <taxon>Eukaryota</taxon>
        <taxon>Viridiplantae</taxon>
        <taxon>Streptophyta</taxon>
        <taxon>Embryophyta</taxon>
        <taxon>Tracheophyta</taxon>
        <taxon>Spermatophyta</taxon>
        <taxon>Magnoliopsida</taxon>
        <taxon>eudicotyledons</taxon>
        <taxon>Gunneridae</taxon>
        <taxon>Pentapetalae</taxon>
        <taxon>rosids</taxon>
        <taxon>fabids</taxon>
        <taxon>Fabales</taxon>
        <taxon>Fabaceae</taxon>
        <taxon>Cercidoideae</taxon>
        <taxon>Cercideae</taxon>
        <taxon>Bauhiniinae</taxon>
        <taxon>Bauhinia</taxon>
    </lineage>
</organism>
<evidence type="ECO:0000313" key="1">
    <source>
        <dbReference type="EMBL" id="KAI4299273.1"/>
    </source>
</evidence>
<gene>
    <name evidence="1" type="ORF">L6164_032748</name>
</gene>
<keyword evidence="2" id="KW-1185">Reference proteome</keyword>
<sequence length="68" mass="7443">MKDQGSKRDQITIKSLSNSACSSSSNQARRISGVLKAFAFKGTADSEKQKQAENSLRTVMYLSCWGPN</sequence>
<dbReference type="EMBL" id="CM039438">
    <property type="protein sequence ID" value="KAI4299273.1"/>
    <property type="molecule type" value="Genomic_DNA"/>
</dbReference>
<accession>A0ACB9KPR7</accession>
<name>A0ACB9KPR7_BAUVA</name>
<protein>
    <submittedName>
        <fullName evidence="1">Uncharacterized protein</fullName>
    </submittedName>
</protein>
<reference evidence="1 2" key="1">
    <citation type="journal article" date="2022" name="DNA Res.">
        <title>Chromosomal-level genome assembly of the orchid tree Bauhinia variegata (Leguminosae; Cercidoideae) supports the allotetraploid origin hypothesis of Bauhinia.</title>
        <authorList>
            <person name="Zhong Y."/>
            <person name="Chen Y."/>
            <person name="Zheng D."/>
            <person name="Pang J."/>
            <person name="Liu Y."/>
            <person name="Luo S."/>
            <person name="Meng S."/>
            <person name="Qian L."/>
            <person name="Wei D."/>
            <person name="Dai S."/>
            <person name="Zhou R."/>
        </authorList>
    </citation>
    <scope>NUCLEOTIDE SEQUENCE [LARGE SCALE GENOMIC DNA]</scope>
    <source>
        <strain evidence="1">BV-YZ2020</strain>
    </source>
</reference>
<dbReference type="Proteomes" id="UP000828941">
    <property type="component" value="Chromosome 13"/>
</dbReference>
<evidence type="ECO:0000313" key="2">
    <source>
        <dbReference type="Proteomes" id="UP000828941"/>
    </source>
</evidence>